<dbReference type="Pfam" id="PF20469">
    <property type="entry name" value="OLD-like_TOPRIM"/>
    <property type="match status" value="1"/>
</dbReference>
<evidence type="ECO:0000313" key="4">
    <source>
        <dbReference type="Proteomes" id="UP001262410"/>
    </source>
</evidence>
<dbReference type="InterPro" id="IPR034139">
    <property type="entry name" value="TOPRIM_OLD"/>
</dbReference>
<feature type="region of interest" description="Disordered" evidence="1">
    <location>
        <begin position="1"/>
        <end position="28"/>
    </location>
</feature>
<accession>A0ABU1JT75</accession>
<reference evidence="3 4" key="1">
    <citation type="submission" date="2023-07" db="EMBL/GenBank/DDBJ databases">
        <title>Sorghum-associated microbial communities from plants grown in Nebraska, USA.</title>
        <authorList>
            <person name="Schachtman D."/>
        </authorList>
    </citation>
    <scope>NUCLEOTIDE SEQUENCE [LARGE SCALE GENOMIC DNA]</scope>
    <source>
        <strain evidence="3 4">584</strain>
    </source>
</reference>
<organism evidence="3 4">
    <name type="scientific">Inquilinus ginsengisoli</name>
    <dbReference type="NCBI Taxonomy" id="363840"/>
    <lineage>
        <taxon>Bacteria</taxon>
        <taxon>Pseudomonadati</taxon>
        <taxon>Pseudomonadota</taxon>
        <taxon>Alphaproteobacteria</taxon>
        <taxon>Rhodospirillales</taxon>
        <taxon>Rhodospirillaceae</taxon>
        <taxon>Inquilinus</taxon>
    </lineage>
</organism>
<evidence type="ECO:0000256" key="1">
    <source>
        <dbReference type="SAM" id="MobiDB-lite"/>
    </source>
</evidence>
<evidence type="ECO:0000259" key="2">
    <source>
        <dbReference type="Pfam" id="PF20469"/>
    </source>
</evidence>
<evidence type="ECO:0000313" key="3">
    <source>
        <dbReference type="EMBL" id="MDR6291826.1"/>
    </source>
</evidence>
<name>A0ABU1JT75_9PROT</name>
<gene>
    <name evidence="3" type="ORF">E9232_004360</name>
</gene>
<feature type="domain" description="OLD protein-like TOPRIM" evidence="2">
    <location>
        <begin position="47"/>
        <end position="96"/>
    </location>
</feature>
<keyword evidence="4" id="KW-1185">Reference proteome</keyword>
<dbReference type="RefSeq" id="WP_309797363.1">
    <property type="nucleotide sequence ID" value="NZ_JAVDPW010000007.1"/>
</dbReference>
<sequence length="233" mass="25351">MADDAAETGPTRTRRRRRQEVSVPGYASGADAPLRATADALERARNARSVVLVEGISDQIAVETLAGLQARDLAKEGVAVVPIGGAQSVAKFLARFGPAGVGLRVSGLCDAAEARHFCRALARSGHTQPETRSDLEREGFFVCDRDLEDELIRAVGPDAIEAILAEERDLTAFRTLQKQAAWRDAGFVDQFRRFLGAGARRKLRNAGLFVGALDLDRQPRPLRDVLSRAWLYG</sequence>
<dbReference type="EMBL" id="JAVDPW010000007">
    <property type="protein sequence ID" value="MDR6291826.1"/>
    <property type="molecule type" value="Genomic_DNA"/>
</dbReference>
<dbReference type="Proteomes" id="UP001262410">
    <property type="component" value="Unassembled WGS sequence"/>
</dbReference>
<comment type="caution">
    <text evidence="3">The sequence shown here is derived from an EMBL/GenBank/DDBJ whole genome shotgun (WGS) entry which is preliminary data.</text>
</comment>
<protein>
    <recommendedName>
        <fullName evidence="2">OLD protein-like TOPRIM domain-containing protein</fullName>
    </recommendedName>
</protein>
<proteinExistence type="predicted"/>